<proteinExistence type="predicted"/>
<accession>A0A150M1S5</accession>
<dbReference type="STRING" id="301148.B4135_2323"/>
<sequence length="78" mass="9292">MRVQRDLPPHCGARMKIFPRMNEAETAGNRVLSHPYRGSIVPLLRDRYPGIFLEWKTRRYRGKVKSVERQDRKAVQRD</sequence>
<name>A0A150M1S5_9BACI</name>
<organism evidence="1 2">
    <name type="scientific">Caldibacillus debilis</name>
    <dbReference type="NCBI Taxonomy" id="301148"/>
    <lineage>
        <taxon>Bacteria</taxon>
        <taxon>Bacillati</taxon>
        <taxon>Bacillota</taxon>
        <taxon>Bacilli</taxon>
        <taxon>Bacillales</taxon>
        <taxon>Bacillaceae</taxon>
        <taxon>Caldibacillus</taxon>
    </lineage>
</organism>
<protein>
    <submittedName>
        <fullName evidence="1">Uncharacterized protein</fullName>
    </submittedName>
</protein>
<evidence type="ECO:0000313" key="1">
    <source>
        <dbReference type="EMBL" id="KYD18554.1"/>
    </source>
</evidence>
<reference evidence="1 2" key="1">
    <citation type="submission" date="2016-01" db="EMBL/GenBank/DDBJ databases">
        <title>Draft Genome Sequences of Seven Thermophilic Sporeformers Isolated from Foods.</title>
        <authorList>
            <person name="Berendsen E.M."/>
            <person name="Wells-Bennik M.H."/>
            <person name="Krawcyk A.O."/>
            <person name="De Jong A."/>
            <person name="Holsappel S."/>
            <person name="Eijlander R.T."/>
            <person name="Kuipers O.P."/>
        </authorList>
    </citation>
    <scope>NUCLEOTIDE SEQUENCE [LARGE SCALE GENOMIC DNA]</scope>
    <source>
        <strain evidence="1 2">B4135</strain>
    </source>
</reference>
<evidence type="ECO:0000313" key="2">
    <source>
        <dbReference type="Proteomes" id="UP000075683"/>
    </source>
</evidence>
<dbReference type="EMBL" id="LQYT01000050">
    <property type="protein sequence ID" value="KYD18554.1"/>
    <property type="molecule type" value="Genomic_DNA"/>
</dbReference>
<gene>
    <name evidence="1" type="ORF">B4135_2323</name>
</gene>
<comment type="caution">
    <text evidence="1">The sequence shown here is derived from an EMBL/GenBank/DDBJ whole genome shotgun (WGS) entry which is preliminary data.</text>
</comment>
<dbReference type="AlphaFoldDB" id="A0A150M1S5"/>
<dbReference type="Proteomes" id="UP000075683">
    <property type="component" value="Unassembled WGS sequence"/>
</dbReference>